<dbReference type="Proteomes" id="UP000003919">
    <property type="component" value="Unassembled WGS sequence"/>
</dbReference>
<feature type="transmembrane region" description="Helical" evidence="5">
    <location>
        <begin position="181"/>
        <end position="201"/>
    </location>
</feature>
<feature type="transmembrane region" description="Helical" evidence="5">
    <location>
        <begin position="354"/>
        <end position="379"/>
    </location>
</feature>
<keyword evidence="8" id="KW-1185">Reference proteome</keyword>
<dbReference type="eggNOG" id="COG2271">
    <property type="taxonomic scope" value="Bacteria"/>
</dbReference>
<feature type="transmembrane region" description="Helical" evidence="5">
    <location>
        <begin position="42"/>
        <end position="63"/>
    </location>
</feature>
<comment type="subcellular location">
    <subcellularLocation>
        <location evidence="1">Endomembrane system</location>
        <topology evidence="1">Multi-pass membrane protein</topology>
    </subcellularLocation>
</comment>
<dbReference type="GO" id="GO:0035435">
    <property type="term" value="P:phosphate ion transmembrane transport"/>
    <property type="evidence" value="ECO:0007669"/>
    <property type="project" value="TreeGrafter"/>
</dbReference>
<dbReference type="PANTHER" id="PTHR43826">
    <property type="entry name" value="GLUCOSE-6-PHOSPHATE EXCHANGER SLC37A4"/>
    <property type="match status" value="1"/>
</dbReference>
<dbReference type="GO" id="GO:0012505">
    <property type="term" value="C:endomembrane system"/>
    <property type="evidence" value="ECO:0007669"/>
    <property type="project" value="UniProtKB-SubCell"/>
</dbReference>
<dbReference type="Pfam" id="PF07690">
    <property type="entry name" value="MFS_1"/>
    <property type="match status" value="1"/>
</dbReference>
<gene>
    <name evidence="7" type="ORF">ALPR1_06100</name>
</gene>
<dbReference type="EMBL" id="AAXU02000001">
    <property type="protein sequence ID" value="EAZ80472.1"/>
    <property type="molecule type" value="Genomic_DNA"/>
</dbReference>
<name>A3HYY6_9BACT</name>
<dbReference type="InterPro" id="IPR036259">
    <property type="entry name" value="MFS_trans_sf"/>
</dbReference>
<evidence type="ECO:0000256" key="1">
    <source>
        <dbReference type="ARBA" id="ARBA00004127"/>
    </source>
</evidence>
<keyword evidence="3 5" id="KW-1133">Transmembrane helix</keyword>
<evidence type="ECO:0000256" key="4">
    <source>
        <dbReference type="ARBA" id="ARBA00023136"/>
    </source>
</evidence>
<feature type="domain" description="Major facilitator superfamily (MFS) profile" evidence="6">
    <location>
        <begin position="9"/>
        <end position="414"/>
    </location>
</feature>
<evidence type="ECO:0000313" key="8">
    <source>
        <dbReference type="Proteomes" id="UP000003919"/>
    </source>
</evidence>
<sequence>MNKAPWYFLLLLILAGESVFILPFVLSRVFRPTVLEVFGLDNFQLGLCFSVYGVVALLSYLFGGPLADKFAPRKLIAIALWMTALGGLLYATFPSYSVLRILYGYWGFTTIFLFWAPMIKATRIWGGSNSQGKAFGFLDGGRGLVGALFGLIGVTVFSLFISSEISETSIVDSKAAFQQVIWASTGIVALVGILVWFFLKLEKQTHEKIILERLTATQVKEVLKLPSVWLLMIVILCAYVGYKITDVFSLYAKDVMLYSQVQAAQIGTLLLFIRPLIGVLIGVLADKSKTTFWLLMGFVISFFGSLLFTTGIITSSASVLFFVSILIVATGVYATRSLYFAVMEKGQIPLKLTGTAVGIVSLIGFTPDIFAGPGIGYLLENSLGAVGHQHVFWMLALFSFIGGLAAWNYHRLVSTI</sequence>
<comment type="caution">
    <text evidence="7">The sequence shown here is derived from an EMBL/GenBank/DDBJ whole genome shotgun (WGS) entry which is preliminary data.</text>
</comment>
<protein>
    <submittedName>
        <fullName evidence="7">Major facilitator superfamily transporter</fullName>
    </submittedName>
</protein>
<feature type="transmembrane region" description="Helical" evidence="5">
    <location>
        <begin position="7"/>
        <end position="30"/>
    </location>
</feature>
<keyword evidence="4 5" id="KW-0472">Membrane</keyword>
<dbReference type="SUPFAM" id="SSF103473">
    <property type="entry name" value="MFS general substrate transporter"/>
    <property type="match status" value="1"/>
</dbReference>
<keyword evidence="2 5" id="KW-0812">Transmembrane</keyword>
<dbReference type="OrthoDB" id="9781156at2"/>
<proteinExistence type="predicted"/>
<dbReference type="InterPro" id="IPR011701">
    <property type="entry name" value="MFS"/>
</dbReference>
<reference evidence="7 8" key="1">
    <citation type="journal article" date="2011" name="J. Bacteriol.">
        <title>Complete genome sequence of Algoriphagus sp. PR1, bacterial prey of a colony-forming choanoflagellate.</title>
        <authorList>
            <person name="Alegado R.A."/>
            <person name="Ferriera S."/>
            <person name="Nusbaum C."/>
            <person name="Young S.K."/>
            <person name="Zeng Q."/>
            <person name="Imamovic A."/>
            <person name="Fairclough S.R."/>
            <person name="King N."/>
        </authorList>
    </citation>
    <scope>NUCLEOTIDE SEQUENCE [LARGE SCALE GENOMIC DNA]</scope>
    <source>
        <strain evidence="7 8">PR1</strain>
    </source>
</reference>
<evidence type="ECO:0000256" key="5">
    <source>
        <dbReference type="SAM" id="Phobius"/>
    </source>
</evidence>
<dbReference type="STRING" id="388413.ALPR1_06100"/>
<dbReference type="Gene3D" id="1.20.1250.20">
    <property type="entry name" value="MFS general substrate transporter like domains"/>
    <property type="match status" value="2"/>
</dbReference>
<feature type="transmembrane region" description="Helical" evidence="5">
    <location>
        <begin position="222"/>
        <end position="242"/>
    </location>
</feature>
<evidence type="ECO:0000256" key="2">
    <source>
        <dbReference type="ARBA" id="ARBA00022692"/>
    </source>
</evidence>
<dbReference type="AlphaFoldDB" id="A3HYY6"/>
<dbReference type="HOGENOM" id="CLU_043790_0_0_10"/>
<feature type="transmembrane region" description="Helical" evidence="5">
    <location>
        <begin position="292"/>
        <end position="313"/>
    </location>
</feature>
<evidence type="ECO:0000259" key="6">
    <source>
        <dbReference type="PROSITE" id="PS50850"/>
    </source>
</evidence>
<feature type="transmembrane region" description="Helical" evidence="5">
    <location>
        <begin position="75"/>
        <end position="93"/>
    </location>
</feature>
<feature type="transmembrane region" description="Helical" evidence="5">
    <location>
        <begin position="143"/>
        <end position="161"/>
    </location>
</feature>
<feature type="transmembrane region" description="Helical" evidence="5">
    <location>
        <begin position="262"/>
        <end position="285"/>
    </location>
</feature>
<dbReference type="GO" id="GO:0016020">
    <property type="term" value="C:membrane"/>
    <property type="evidence" value="ECO:0007669"/>
    <property type="project" value="UniProtKB-ARBA"/>
</dbReference>
<dbReference type="InterPro" id="IPR020846">
    <property type="entry name" value="MFS_dom"/>
</dbReference>
<feature type="transmembrane region" description="Helical" evidence="5">
    <location>
        <begin position="105"/>
        <end position="122"/>
    </location>
</feature>
<dbReference type="CDD" id="cd06174">
    <property type="entry name" value="MFS"/>
    <property type="match status" value="1"/>
</dbReference>
<evidence type="ECO:0000256" key="3">
    <source>
        <dbReference type="ARBA" id="ARBA00022989"/>
    </source>
</evidence>
<dbReference type="PANTHER" id="PTHR43826:SF3">
    <property type="entry name" value="GLUCOSE-6-PHOSPHATE EXCHANGER SLC37A4"/>
    <property type="match status" value="1"/>
</dbReference>
<organism evidence="7 8">
    <name type="scientific">Algoriphagus machipongonensis</name>
    <dbReference type="NCBI Taxonomy" id="388413"/>
    <lineage>
        <taxon>Bacteria</taxon>
        <taxon>Pseudomonadati</taxon>
        <taxon>Bacteroidota</taxon>
        <taxon>Cytophagia</taxon>
        <taxon>Cytophagales</taxon>
        <taxon>Cyclobacteriaceae</taxon>
        <taxon>Algoriphagus</taxon>
    </lineage>
</organism>
<dbReference type="RefSeq" id="WP_008199129.1">
    <property type="nucleotide sequence ID" value="NZ_CM001023.1"/>
</dbReference>
<feature type="transmembrane region" description="Helical" evidence="5">
    <location>
        <begin position="391"/>
        <end position="409"/>
    </location>
</feature>
<dbReference type="GO" id="GO:0061513">
    <property type="term" value="F:glucose 6-phosphate:phosphate antiporter activity"/>
    <property type="evidence" value="ECO:0007669"/>
    <property type="project" value="TreeGrafter"/>
</dbReference>
<evidence type="ECO:0000313" key="7">
    <source>
        <dbReference type="EMBL" id="EAZ80472.1"/>
    </source>
</evidence>
<dbReference type="InterPro" id="IPR051337">
    <property type="entry name" value="OPA_Antiporter"/>
</dbReference>
<dbReference type="PROSITE" id="PS50850">
    <property type="entry name" value="MFS"/>
    <property type="match status" value="1"/>
</dbReference>
<feature type="transmembrane region" description="Helical" evidence="5">
    <location>
        <begin position="319"/>
        <end position="342"/>
    </location>
</feature>
<accession>A3HYY6</accession>